<dbReference type="EMBL" id="JBHTBN010000003">
    <property type="protein sequence ID" value="MFC7357440.1"/>
    <property type="molecule type" value="Genomic_DNA"/>
</dbReference>
<name>A0ABW2MU94_9FLAO</name>
<protein>
    <recommendedName>
        <fullName evidence="3">GLPGLI family protein</fullName>
    </recommendedName>
</protein>
<evidence type="ECO:0000313" key="1">
    <source>
        <dbReference type="EMBL" id="MFC7357440.1"/>
    </source>
</evidence>
<gene>
    <name evidence="1" type="ORF">ACFQO1_07060</name>
</gene>
<evidence type="ECO:0000313" key="2">
    <source>
        <dbReference type="Proteomes" id="UP001596415"/>
    </source>
</evidence>
<dbReference type="Proteomes" id="UP001596415">
    <property type="component" value="Unassembled WGS sequence"/>
</dbReference>
<evidence type="ECO:0008006" key="3">
    <source>
        <dbReference type="Google" id="ProtNLM"/>
    </source>
</evidence>
<proteinExistence type="predicted"/>
<reference evidence="2" key="1">
    <citation type="journal article" date="2019" name="Int. J. Syst. Evol. Microbiol.">
        <title>The Global Catalogue of Microorganisms (GCM) 10K type strain sequencing project: providing services to taxonomists for standard genome sequencing and annotation.</title>
        <authorList>
            <consortium name="The Broad Institute Genomics Platform"/>
            <consortium name="The Broad Institute Genome Sequencing Center for Infectious Disease"/>
            <person name="Wu L."/>
            <person name="Ma J."/>
        </authorList>
    </citation>
    <scope>NUCLEOTIDE SEQUENCE [LARGE SCALE GENOMIC DNA]</scope>
    <source>
        <strain evidence="2">CGMCC 1.16306</strain>
    </source>
</reference>
<organism evidence="1 2">
    <name type="scientific">Jejudonia soesokkakensis</name>
    <dbReference type="NCBI Taxonomy" id="1323432"/>
    <lineage>
        <taxon>Bacteria</taxon>
        <taxon>Pseudomonadati</taxon>
        <taxon>Bacteroidota</taxon>
        <taxon>Flavobacteriia</taxon>
        <taxon>Flavobacteriales</taxon>
        <taxon>Flavobacteriaceae</taxon>
        <taxon>Jejudonia</taxon>
    </lineage>
</organism>
<dbReference type="RefSeq" id="WP_380217286.1">
    <property type="nucleotide sequence ID" value="NZ_JBHTBN010000003.1"/>
</dbReference>
<sequence length="260" mass="29513">MEKLYLSIALIATLFFSETLVAQTNYCVFKVTGEPALANGNKLKKGSLITSENTIKVGASENVLLVDESGQLYDIGENKEAGFDAIPNFKRVAETASFSEKYLSYVWKKFTKQKAAGEHLGVTYRNDRVYLQLAPNDSIKIYIPEIHFLWITDEPDDKSYFLIKKADSDHMTKVGVTGNKLHLFVDNNLLKPGEEYQWAVSKEKFPDLTSIKLQNFTLLTAKQFKELKPEIEALKADMISLGFSEDEIKEMLCTDYKLCY</sequence>
<accession>A0ABW2MU94</accession>
<keyword evidence="2" id="KW-1185">Reference proteome</keyword>
<comment type="caution">
    <text evidence="1">The sequence shown here is derived from an EMBL/GenBank/DDBJ whole genome shotgun (WGS) entry which is preliminary data.</text>
</comment>